<gene>
    <name evidence="3" type="ORF">METZ01_LOCUS218616</name>
</gene>
<evidence type="ECO:0000256" key="2">
    <source>
        <dbReference type="ARBA" id="ARBA00022803"/>
    </source>
</evidence>
<evidence type="ECO:0000313" key="3">
    <source>
        <dbReference type="EMBL" id="SVB65762.1"/>
    </source>
</evidence>
<dbReference type="InterPro" id="IPR033891">
    <property type="entry name" value="TTC38"/>
</dbReference>
<sequence length="181" mass="20422">MSNSLRVQDIHGLTLSATSSNAGNAFDNTVMGYIKYRLDTPAFLKETLRSDPEFGLAHCLKGYFLMLAYNQANLPAARESAAQARTFTATATWREQRHVDALEAWLDDDSERMLAAWEDILVDHPLDLVAFRLAHLSYFWLGRAEDMKTSLDRVMPAWNVSHVGYATVMSCKCFAYEECGE</sequence>
<feature type="non-terminal residue" evidence="3">
    <location>
        <position position="181"/>
    </location>
</feature>
<keyword evidence="2" id="KW-0802">TPR repeat</keyword>
<organism evidence="3">
    <name type="scientific">marine metagenome</name>
    <dbReference type="NCBI Taxonomy" id="408172"/>
    <lineage>
        <taxon>unclassified sequences</taxon>
        <taxon>metagenomes</taxon>
        <taxon>ecological metagenomes</taxon>
    </lineage>
</organism>
<dbReference type="EMBL" id="UINC01051510">
    <property type="protein sequence ID" value="SVB65762.1"/>
    <property type="molecule type" value="Genomic_DNA"/>
</dbReference>
<proteinExistence type="predicted"/>
<name>A0A382FT24_9ZZZZ</name>
<dbReference type="PANTHER" id="PTHR16263">
    <property type="entry name" value="TETRATRICOPEPTIDE REPEAT PROTEIN 38"/>
    <property type="match status" value="1"/>
</dbReference>
<reference evidence="3" key="1">
    <citation type="submission" date="2018-05" db="EMBL/GenBank/DDBJ databases">
        <authorList>
            <person name="Lanie J.A."/>
            <person name="Ng W.-L."/>
            <person name="Kazmierczak K.M."/>
            <person name="Andrzejewski T.M."/>
            <person name="Davidsen T.M."/>
            <person name="Wayne K.J."/>
            <person name="Tettelin H."/>
            <person name="Glass J.I."/>
            <person name="Rusch D."/>
            <person name="Podicherti R."/>
            <person name="Tsui H.-C.T."/>
            <person name="Winkler M.E."/>
        </authorList>
    </citation>
    <scope>NUCLEOTIDE SEQUENCE</scope>
</reference>
<dbReference type="PANTHER" id="PTHR16263:SF4">
    <property type="entry name" value="TETRATRICOPEPTIDE REPEAT PROTEIN 38"/>
    <property type="match status" value="1"/>
</dbReference>
<accession>A0A382FT24</accession>
<evidence type="ECO:0000256" key="1">
    <source>
        <dbReference type="ARBA" id="ARBA00022737"/>
    </source>
</evidence>
<dbReference type="AlphaFoldDB" id="A0A382FT24"/>
<protein>
    <recommendedName>
        <fullName evidence="4">Tetratricopeptide repeat protein</fullName>
    </recommendedName>
</protein>
<keyword evidence="1" id="KW-0677">Repeat</keyword>
<evidence type="ECO:0008006" key="4">
    <source>
        <dbReference type="Google" id="ProtNLM"/>
    </source>
</evidence>